<dbReference type="Proteomes" id="UP000551758">
    <property type="component" value="Unassembled WGS sequence"/>
</dbReference>
<evidence type="ECO:0000256" key="9">
    <source>
        <dbReference type="ARBA" id="ARBA00022765"/>
    </source>
</evidence>
<dbReference type="InterPro" id="IPR000626">
    <property type="entry name" value="Ubiquitin-like_dom"/>
</dbReference>
<feature type="domain" description="Ubiquitin-like" evidence="18">
    <location>
        <begin position="1"/>
        <end position="41"/>
    </location>
</feature>
<evidence type="ECO:0000256" key="5">
    <source>
        <dbReference type="ARBA" id="ARBA00010570"/>
    </source>
</evidence>
<evidence type="ECO:0000256" key="12">
    <source>
        <dbReference type="ARBA" id="ARBA00023242"/>
    </source>
</evidence>
<keyword evidence="12" id="KW-0539">Nucleus</keyword>
<evidence type="ECO:0000256" key="14">
    <source>
        <dbReference type="ARBA" id="ARBA00029415"/>
    </source>
</evidence>
<gene>
    <name evidence="19" type="ORF">HPG69_005562</name>
</gene>
<evidence type="ECO:0000256" key="4">
    <source>
        <dbReference type="ARBA" id="ARBA00008430"/>
    </source>
</evidence>
<dbReference type="Pfam" id="PF01020">
    <property type="entry name" value="Ribosomal_L40e"/>
    <property type="match status" value="1"/>
</dbReference>
<evidence type="ECO:0000313" key="20">
    <source>
        <dbReference type="Proteomes" id="UP000551758"/>
    </source>
</evidence>
<keyword evidence="10" id="KW-0832">Ubl conjugation</keyword>
<dbReference type="InterPro" id="IPR029071">
    <property type="entry name" value="Ubiquitin-like_domsf"/>
</dbReference>
<evidence type="ECO:0000256" key="6">
    <source>
        <dbReference type="ARBA" id="ARBA00022490"/>
    </source>
</evidence>
<comment type="function">
    <text evidence="14">Component of the 60S subunit of the ribosome. Ribosomal protein L40 is essential for translation of a subset of cellular transcripts, and especially for cap-dependent translation of vesicular stomatitis virus mRNAs.</text>
</comment>
<dbReference type="InterPro" id="IPR038587">
    <property type="entry name" value="Ribosomal_eL40_sf"/>
</dbReference>
<reference evidence="19 20" key="1">
    <citation type="journal article" date="2020" name="Mol. Biol. Evol.">
        <title>Interspecific Gene Flow and the Evolution of Specialization in Black and White Rhinoceros.</title>
        <authorList>
            <person name="Moodley Y."/>
            <person name="Westbury M.V."/>
            <person name="Russo I.M."/>
            <person name="Gopalakrishnan S."/>
            <person name="Rakotoarivelo A."/>
            <person name="Olsen R.A."/>
            <person name="Prost S."/>
            <person name="Tunstall T."/>
            <person name="Ryder O.A."/>
            <person name="Dalen L."/>
            <person name="Bruford M.W."/>
        </authorList>
    </citation>
    <scope>NUCLEOTIDE SEQUENCE [LARGE SCALE GENOMIC DNA]</scope>
    <source>
        <strain evidence="19">SBR-YM</strain>
        <tissue evidence="19">Skin</tissue>
    </source>
</reference>
<dbReference type="Gene3D" id="4.10.1060.50">
    <property type="match status" value="1"/>
</dbReference>
<dbReference type="InterPro" id="IPR019956">
    <property type="entry name" value="Ubiquitin_dom"/>
</dbReference>
<proteinExistence type="inferred from homology"/>
<evidence type="ECO:0000256" key="15">
    <source>
        <dbReference type="ARBA" id="ARBA00032326"/>
    </source>
</evidence>
<keyword evidence="9" id="KW-0013">ADP-ribosylation</keyword>
<evidence type="ECO:0000256" key="16">
    <source>
        <dbReference type="ARBA" id="ARBA00035125"/>
    </source>
</evidence>
<dbReference type="SUPFAM" id="SSF54236">
    <property type="entry name" value="Ubiquitin-like"/>
    <property type="match status" value="1"/>
</dbReference>
<evidence type="ECO:0000313" key="19">
    <source>
        <dbReference type="EMBL" id="KAF5916767.1"/>
    </source>
</evidence>
<dbReference type="GO" id="GO:0005840">
    <property type="term" value="C:ribosome"/>
    <property type="evidence" value="ECO:0007669"/>
    <property type="project" value="UniProtKB-KW"/>
</dbReference>
<keyword evidence="13" id="KW-0687">Ribonucleoprotein</keyword>
<dbReference type="AlphaFoldDB" id="A0A7J7EM30"/>
<keyword evidence="7" id="KW-1017">Isopeptide bond</keyword>
<name>A0A7J7EM30_DICBM</name>
<evidence type="ECO:0000256" key="7">
    <source>
        <dbReference type="ARBA" id="ARBA00022499"/>
    </source>
</evidence>
<comment type="similarity">
    <text evidence="5">In the C-terminal section; belongs to the eukaryotic ribosomal protein eL40 family.</text>
</comment>
<dbReference type="InterPro" id="IPR050158">
    <property type="entry name" value="Ubiquitin_ubiquitin-like"/>
</dbReference>
<dbReference type="GO" id="GO:0005737">
    <property type="term" value="C:cytoplasm"/>
    <property type="evidence" value="ECO:0007669"/>
    <property type="project" value="UniProtKB-SubCell"/>
</dbReference>
<keyword evidence="20" id="KW-1185">Reference proteome</keyword>
<accession>A0A7J7EM30</accession>
<keyword evidence="8" id="KW-0677">Repeat</keyword>
<dbReference type="InterPro" id="IPR001975">
    <property type="entry name" value="Ribosomal_eL40_dom"/>
</dbReference>
<dbReference type="PANTHER" id="PTHR10666">
    <property type="entry name" value="UBIQUITIN"/>
    <property type="match status" value="1"/>
</dbReference>
<dbReference type="Gene3D" id="3.10.20.90">
    <property type="entry name" value="Phosphatidylinositol 3-kinase Catalytic Subunit, Chain A, domain 1"/>
    <property type="match status" value="1"/>
</dbReference>
<keyword evidence="11" id="KW-0689">Ribosomal protein</keyword>
<dbReference type="GO" id="GO:0005634">
    <property type="term" value="C:nucleus"/>
    <property type="evidence" value="ECO:0007669"/>
    <property type="project" value="UniProtKB-SubCell"/>
</dbReference>
<dbReference type="PROSITE" id="PS50053">
    <property type="entry name" value="UBIQUITIN_2"/>
    <property type="match status" value="1"/>
</dbReference>
<protein>
    <recommendedName>
        <fullName evidence="17">Ubiquitin-ribosomal protein eL40 fusion protein</fullName>
    </recommendedName>
    <alternativeName>
        <fullName evidence="15">Ubiquitin A-52 residue ribosomal protein fusion product 1</fullName>
    </alternativeName>
</protein>
<sequence length="103" mass="11836">MQIFIKTLMGKTISLEVELSDTTENIKTKIQDKNGILPEQQHHCVLGASPVGQHHQAFPLPAHPEYNCYRMTYKYDAHLYPCTLNYHKKCGHTNNVCPKKKVK</sequence>
<evidence type="ECO:0000256" key="2">
    <source>
        <dbReference type="ARBA" id="ARBA00004496"/>
    </source>
</evidence>
<dbReference type="FunFam" id="3.10.20.90:FF:000469">
    <property type="entry name" value="Polyubiquitin-C"/>
    <property type="match status" value="1"/>
</dbReference>
<dbReference type="GO" id="GO:0003735">
    <property type="term" value="F:structural constituent of ribosome"/>
    <property type="evidence" value="ECO:0007669"/>
    <property type="project" value="InterPro"/>
</dbReference>
<comment type="caution">
    <text evidence="19">The sequence shown here is derived from an EMBL/GenBank/DDBJ whole genome shotgun (WGS) entry which is preliminary data.</text>
</comment>
<comment type="subcellular location">
    <subcellularLocation>
        <location evidence="2">Cytoplasm</location>
    </subcellularLocation>
    <subcellularLocation>
        <location evidence="1">Nucleus</location>
    </subcellularLocation>
</comment>
<evidence type="ECO:0000256" key="10">
    <source>
        <dbReference type="ARBA" id="ARBA00022843"/>
    </source>
</evidence>
<evidence type="ECO:0000256" key="13">
    <source>
        <dbReference type="ARBA" id="ARBA00023274"/>
    </source>
</evidence>
<keyword evidence="6" id="KW-0963">Cytoplasm</keyword>
<dbReference type="Pfam" id="PF00240">
    <property type="entry name" value="ubiquitin"/>
    <property type="match status" value="1"/>
</dbReference>
<evidence type="ECO:0000256" key="8">
    <source>
        <dbReference type="ARBA" id="ARBA00022737"/>
    </source>
</evidence>
<evidence type="ECO:0000256" key="11">
    <source>
        <dbReference type="ARBA" id="ARBA00022980"/>
    </source>
</evidence>
<dbReference type="GO" id="GO:0006412">
    <property type="term" value="P:translation"/>
    <property type="evidence" value="ECO:0007669"/>
    <property type="project" value="InterPro"/>
</dbReference>
<comment type="similarity">
    <text evidence="4">Belongs to the ubiquitin family.</text>
</comment>
<organism evidence="19 20">
    <name type="scientific">Diceros bicornis minor</name>
    <name type="common">South-central black rhinoceros</name>
    <dbReference type="NCBI Taxonomy" id="77932"/>
    <lineage>
        <taxon>Eukaryota</taxon>
        <taxon>Metazoa</taxon>
        <taxon>Chordata</taxon>
        <taxon>Craniata</taxon>
        <taxon>Vertebrata</taxon>
        <taxon>Euteleostomi</taxon>
        <taxon>Mammalia</taxon>
        <taxon>Eutheria</taxon>
        <taxon>Laurasiatheria</taxon>
        <taxon>Perissodactyla</taxon>
        <taxon>Rhinocerotidae</taxon>
        <taxon>Diceros</taxon>
    </lineage>
</organism>
<dbReference type="PRINTS" id="PR00348">
    <property type="entry name" value="UBIQUITIN"/>
</dbReference>
<evidence type="ECO:0000256" key="1">
    <source>
        <dbReference type="ARBA" id="ARBA00004123"/>
    </source>
</evidence>
<comment type="similarity">
    <text evidence="3">In the N-terminal section; belongs to the ubiquitin family.</text>
</comment>
<evidence type="ECO:0000256" key="17">
    <source>
        <dbReference type="ARBA" id="ARBA00035298"/>
    </source>
</evidence>
<dbReference type="EMBL" id="JACDTQ010002688">
    <property type="protein sequence ID" value="KAF5916767.1"/>
    <property type="molecule type" value="Genomic_DNA"/>
</dbReference>
<evidence type="ECO:0000256" key="3">
    <source>
        <dbReference type="ARBA" id="ARBA00008373"/>
    </source>
</evidence>
<comment type="subunit">
    <text evidence="16">Part of the 60S ribosomal subunit. Interacts with UBQLN1 (via UBA domain).</text>
</comment>
<evidence type="ECO:0000259" key="18">
    <source>
        <dbReference type="PROSITE" id="PS50053"/>
    </source>
</evidence>
<dbReference type="GO" id="GO:1990904">
    <property type="term" value="C:ribonucleoprotein complex"/>
    <property type="evidence" value="ECO:0007669"/>
    <property type="project" value="UniProtKB-KW"/>
</dbReference>